<organism evidence="1 2">
    <name type="scientific">Clostridium yunnanense</name>
    <dbReference type="NCBI Taxonomy" id="2800325"/>
    <lineage>
        <taxon>Bacteria</taxon>
        <taxon>Bacillati</taxon>
        <taxon>Bacillota</taxon>
        <taxon>Clostridia</taxon>
        <taxon>Eubacteriales</taxon>
        <taxon>Clostridiaceae</taxon>
        <taxon>Clostridium</taxon>
    </lineage>
</organism>
<evidence type="ECO:0000313" key="1">
    <source>
        <dbReference type="EMBL" id="MBK1813606.1"/>
    </source>
</evidence>
<gene>
    <name evidence="1" type="ORF">JHL18_23605</name>
</gene>
<dbReference type="RefSeq" id="WP_200273912.1">
    <property type="nucleotide sequence ID" value="NZ_JAENHN010000066.1"/>
</dbReference>
<dbReference type="EMBL" id="JAENHN010000066">
    <property type="protein sequence ID" value="MBK1813606.1"/>
    <property type="molecule type" value="Genomic_DNA"/>
</dbReference>
<sequence length="312" mass="35338">MSKKASTIANFNCTFGNENKPMLEYFSESIFPALKSGIKRVVGEDEYFFQDVSIVKTNLGRFILRGILVRKTKLEVKTEYDETNGVTFTNKFYDSAPISLFNIYLDNHRMIYTTNQKGSPNIRSFNATIKYVVAEYIKAYNYKAAEEKEEFLPFPKIDVINIPSKKTISEKLKKVKKIKKLTFKLFNPNGDFNISETYDGLLDQLELLGSKRGAVTINSPSKFENVAIQINDTKGLAEAKLEVEFNDGGKGTIDHSSMGEKIFIDLPESASIAAVSETVTNTLSDKEELNIVSEENEYIYNRNKAKIIPLFK</sequence>
<accession>A0ABS1EW42</accession>
<dbReference type="Proteomes" id="UP000596739">
    <property type="component" value="Unassembled WGS sequence"/>
</dbReference>
<proteinExistence type="predicted"/>
<keyword evidence="2" id="KW-1185">Reference proteome</keyword>
<comment type="caution">
    <text evidence="1">The sequence shown here is derived from an EMBL/GenBank/DDBJ whole genome shotgun (WGS) entry which is preliminary data.</text>
</comment>
<reference evidence="2" key="1">
    <citation type="submission" date="2021-01" db="EMBL/GenBank/DDBJ databases">
        <title>Genome public.</title>
        <authorList>
            <person name="Liu C."/>
            <person name="Sun Q."/>
        </authorList>
    </citation>
    <scope>NUCLEOTIDE SEQUENCE [LARGE SCALE GENOMIC DNA]</scope>
    <source>
        <strain evidence="2">YIM B02505</strain>
    </source>
</reference>
<evidence type="ECO:0000313" key="2">
    <source>
        <dbReference type="Proteomes" id="UP000596739"/>
    </source>
</evidence>
<name>A0ABS1EW42_9CLOT</name>
<protein>
    <submittedName>
        <fullName evidence="1">Uncharacterized protein</fullName>
    </submittedName>
</protein>